<dbReference type="EMBL" id="CACRTO010000041">
    <property type="protein sequence ID" value="VYU54206.1"/>
    <property type="molecule type" value="Genomic_DNA"/>
</dbReference>
<sequence length="46" mass="5392">MENKMINWINSYIDKLKKEGKKETLKKIEQKDKSNNMKGVPGGHFL</sequence>
<proteinExistence type="predicted"/>
<dbReference type="RefSeq" id="WP_156627235.1">
    <property type="nucleotide sequence ID" value="NZ_CACRTO010000041.1"/>
</dbReference>
<gene>
    <name evidence="1" type="ORF">CTLFYP3_02789</name>
</gene>
<name>A0A6N3FQT1_9CLOT</name>
<accession>A0A6N3FQT1</accession>
<dbReference type="AlphaFoldDB" id="A0A6N3FQT1"/>
<reference evidence="1" key="1">
    <citation type="submission" date="2019-11" db="EMBL/GenBank/DDBJ databases">
        <authorList>
            <person name="Feng L."/>
        </authorList>
    </citation>
    <scope>NUCLEOTIDE SEQUENCE</scope>
    <source>
        <strain evidence="1">CTertiumLFYP3</strain>
    </source>
</reference>
<evidence type="ECO:0000313" key="1">
    <source>
        <dbReference type="EMBL" id="VYU54206.1"/>
    </source>
</evidence>
<organism evidence="1">
    <name type="scientific">Clostridium tertium</name>
    <dbReference type="NCBI Taxonomy" id="1559"/>
    <lineage>
        <taxon>Bacteria</taxon>
        <taxon>Bacillati</taxon>
        <taxon>Bacillota</taxon>
        <taxon>Clostridia</taxon>
        <taxon>Eubacteriales</taxon>
        <taxon>Clostridiaceae</taxon>
        <taxon>Clostridium</taxon>
    </lineage>
</organism>
<protein>
    <submittedName>
        <fullName evidence="1">Uncharacterized protein</fullName>
    </submittedName>
</protein>